<organism evidence="2">
    <name type="scientific">Naegleria gruberi</name>
    <name type="common">Amoeba</name>
    <dbReference type="NCBI Taxonomy" id="5762"/>
    <lineage>
        <taxon>Eukaryota</taxon>
        <taxon>Discoba</taxon>
        <taxon>Heterolobosea</taxon>
        <taxon>Tetramitia</taxon>
        <taxon>Eutetramitia</taxon>
        <taxon>Vahlkampfiidae</taxon>
        <taxon>Naegleria</taxon>
    </lineage>
</organism>
<dbReference type="eggNOG" id="KOG4525">
    <property type="taxonomic scope" value="Eukaryota"/>
</dbReference>
<accession>D2VH96</accession>
<evidence type="ECO:0000313" key="1">
    <source>
        <dbReference type="EMBL" id="EFC43850.1"/>
    </source>
</evidence>
<keyword evidence="2" id="KW-1185">Reference proteome</keyword>
<dbReference type="AlphaFoldDB" id="D2VH96"/>
<dbReference type="Pfam" id="PF12044">
    <property type="entry name" value="Metallopep"/>
    <property type="match status" value="1"/>
</dbReference>
<dbReference type="FunCoup" id="D2VH96">
    <property type="interactions" value="4"/>
</dbReference>
<dbReference type="InterPro" id="IPR021917">
    <property type="entry name" value="Unchr_Zn-peptidase-like"/>
</dbReference>
<sequence>MPQIIVHNHESGSSLGYSLIRLFGQCPSSKGDVGEVLFVSCVSAMTGKRTQYQFPIYETFFKALVLLEEGENNIHLSSQSGKDSDLHFKVNYDPNMINVAGSGSGSKVKGIWFVCKDHDGSFRNMPHEKNDSSEAIKRMQVALLMMQTFCAEKVQDGRRTFPLEVDPHHKNMPLIDVVYSEKYTREEFASLSNDWMNDGGNAAYSHIHNQLVNSSKHTPQTVYYCITSGHYYDPVLNKTKLGAALGGGYLAMWADVNMYSYPNSVDKIQASFMNDTSVDKSHLRDDSAGRGTYYANCATGIGASMHELGHCFGCDHTSTGIMARGFDNFNLFFCVKEPGNSQVFCPSTTEKGAMWHDDSIKIILNHHLYQKECVVNVNGPPQSKPTTQPVAPVDSSNLSILAAAYGPVDVTEDSKDLSGGNNFNIGANNHNFEDSLPGWPKSFSMVLKSESDYYLVTCQEGQHVNVSSKKHLGYVHSPEKIICFTYGTQDLTQRARQLANTGSIHVTNSNFGDTWPNVLKSFMLVYKTEGGDIQTVTGLENETAYF</sequence>
<dbReference type="PANTHER" id="PTHR21054">
    <property type="entry name" value="ZINC METALLOPROTEINASE-RELATED"/>
    <property type="match status" value="1"/>
</dbReference>
<dbReference type="KEGG" id="ngr:NAEGRDRAFT_68136"/>
<dbReference type="EMBL" id="GG738871">
    <property type="protein sequence ID" value="EFC43850.1"/>
    <property type="molecule type" value="Genomic_DNA"/>
</dbReference>
<dbReference type="InterPro" id="IPR053002">
    <property type="entry name" value="Metalloproteinase_M10B"/>
</dbReference>
<dbReference type="RefSeq" id="XP_002676594.1">
    <property type="nucleotide sequence ID" value="XM_002676548.1"/>
</dbReference>
<evidence type="ECO:0000313" key="2">
    <source>
        <dbReference type="Proteomes" id="UP000006671"/>
    </source>
</evidence>
<name>D2VH96_NAEGR</name>
<dbReference type="InParanoid" id="D2VH96"/>
<dbReference type="PANTHER" id="PTHR21054:SF2">
    <property type="entry name" value="MIP04191P"/>
    <property type="match status" value="1"/>
</dbReference>
<dbReference type="GeneID" id="8856574"/>
<reference evidence="1 2" key="1">
    <citation type="journal article" date="2010" name="Cell">
        <title>The genome of Naegleria gruberi illuminates early eukaryotic versatility.</title>
        <authorList>
            <person name="Fritz-Laylin L.K."/>
            <person name="Prochnik S.E."/>
            <person name="Ginger M.L."/>
            <person name="Dacks J.B."/>
            <person name="Carpenter M.L."/>
            <person name="Field M.C."/>
            <person name="Kuo A."/>
            <person name="Paredez A."/>
            <person name="Chapman J."/>
            <person name="Pham J."/>
            <person name="Shu S."/>
            <person name="Neupane R."/>
            <person name="Cipriano M."/>
            <person name="Mancuso J."/>
            <person name="Tu H."/>
            <person name="Salamov A."/>
            <person name="Lindquist E."/>
            <person name="Shapiro H."/>
            <person name="Lucas S."/>
            <person name="Grigoriev I.V."/>
            <person name="Cande W.Z."/>
            <person name="Fulton C."/>
            <person name="Rokhsar D.S."/>
            <person name="Dawson S.C."/>
        </authorList>
    </citation>
    <scope>NUCLEOTIDE SEQUENCE [LARGE SCALE GENOMIC DNA]</scope>
    <source>
        <strain evidence="1 2">NEG-M</strain>
    </source>
</reference>
<protein>
    <recommendedName>
        <fullName evidence="3">Zinc metalloproteinase</fullName>
    </recommendedName>
</protein>
<gene>
    <name evidence="1" type="ORF">NAEGRDRAFT_68136</name>
</gene>
<dbReference type="Proteomes" id="UP000006671">
    <property type="component" value="Unassembled WGS sequence"/>
</dbReference>
<evidence type="ECO:0008006" key="3">
    <source>
        <dbReference type="Google" id="ProtNLM"/>
    </source>
</evidence>
<dbReference type="OrthoDB" id="74460at2759"/>
<proteinExistence type="predicted"/>
<dbReference type="VEuPathDB" id="AmoebaDB:NAEGRDRAFT_68136"/>